<dbReference type="RefSeq" id="XP_033654225.1">
    <property type="nucleotide sequence ID" value="XM_033799741.1"/>
</dbReference>
<evidence type="ECO:0000313" key="2">
    <source>
        <dbReference type="Proteomes" id="UP000800097"/>
    </source>
</evidence>
<organism evidence="1 2">
    <name type="scientific">Westerdykella ornata</name>
    <dbReference type="NCBI Taxonomy" id="318751"/>
    <lineage>
        <taxon>Eukaryota</taxon>
        <taxon>Fungi</taxon>
        <taxon>Dikarya</taxon>
        <taxon>Ascomycota</taxon>
        <taxon>Pezizomycotina</taxon>
        <taxon>Dothideomycetes</taxon>
        <taxon>Pleosporomycetidae</taxon>
        <taxon>Pleosporales</taxon>
        <taxon>Sporormiaceae</taxon>
        <taxon>Westerdykella</taxon>
    </lineage>
</organism>
<sequence>MRRTSSTPDHGQHKITTKLSRAQGGSSLFLVSPFIKSRMQNTKSPYFECIQEAALPLRITVQMQNSSHSGIWMGITQTGQSQSFASEHVRYGGSVEISFVASHRSNPHTTALHSIMAKEDRHTADGRAFTWVYLGKGNATRDGGFTTPRPR</sequence>
<dbReference type="EMBL" id="ML986492">
    <property type="protein sequence ID" value="KAF2276686.1"/>
    <property type="molecule type" value="Genomic_DNA"/>
</dbReference>
<proteinExistence type="predicted"/>
<gene>
    <name evidence="1" type="ORF">EI97DRAFT_442072</name>
</gene>
<name>A0A6A6JM02_WESOR</name>
<dbReference type="GeneID" id="54552916"/>
<protein>
    <submittedName>
        <fullName evidence="1">Uncharacterized protein</fullName>
    </submittedName>
</protein>
<dbReference type="Proteomes" id="UP000800097">
    <property type="component" value="Unassembled WGS sequence"/>
</dbReference>
<keyword evidence="2" id="KW-1185">Reference proteome</keyword>
<accession>A0A6A6JM02</accession>
<dbReference type="AlphaFoldDB" id="A0A6A6JM02"/>
<evidence type="ECO:0000313" key="1">
    <source>
        <dbReference type="EMBL" id="KAF2276686.1"/>
    </source>
</evidence>
<reference evidence="1" key="1">
    <citation type="journal article" date="2020" name="Stud. Mycol.">
        <title>101 Dothideomycetes genomes: a test case for predicting lifestyles and emergence of pathogens.</title>
        <authorList>
            <person name="Haridas S."/>
            <person name="Albert R."/>
            <person name="Binder M."/>
            <person name="Bloem J."/>
            <person name="Labutti K."/>
            <person name="Salamov A."/>
            <person name="Andreopoulos B."/>
            <person name="Baker S."/>
            <person name="Barry K."/>
            <person name="Bills G."/>
            <person name="Bluhm B."/>
            <person name="Cannon C."/>
            <person name="Castanera R."/>
            <person name="Culley D."/>
            <person name="Daum C."/>
            <person name="Ezra D."/>
            <person name="Gonzalez J."/>
            <person name="Henrissat B."/>
            <person name="Kuo A."/>
            <person name="Liang C."/>
            <person name="Lipzen A."/>
            <person name="Lutzoni F."/>
            <person name="Magnuson J."/>
            <person name="Mondo S."/>
            <person name="Nolan M."/>
            <person name="Ohm R."/>
            <person name="Pangilinan J."/>
            <person name="Park H.-J."/>
            <person name="Ramirez L."/>
            <person name="Alfaro M."/>
            <person name="Sun H."/>
            <person name="Tritt A."/>
            <person name="Yoshinaga Y."/>
            <person name="Zwiers L.-H."/>
            <person name="Turgeon B."/>
            <person name="Goodwin S."/>
            <person name="Spatafora J."/>
            <person name="Crous P."/>
            <person name="Grigoriev I."/>
        </authorList>
    </citation>
    <scope>NUCLEOTIDE SEQUENCE</scope>
    <source>
        <strain evidence="1">CBS 379.55</strain>
    </source>
</reference>